<dbReference type="PROSITE" id="PS51257">
    <property type="entry name" value="PROKAR_LIPOPROTEIN"/>
    <property type="match status" value="1"/>
</dbReference>
<keyword evidence="3" id="KW-1185">Reference proteome</keyword>
<proteinExistence type="predicted"/>
<accession>A0ABT3RT30</accession>
<protein>
    <submittedName>
        <fullName evidence="2">DUF2279 domain-containing protein</fullName>
    </submittedName>
</protein>
<evidence type="ECO:0000313" key="2">
    <source>
        <dbReference type="EMBL" id="MCX2744935.1"/>
    </source>
</evidence>
<comment type="caution">
    <text evidence="2">The sequence shown here is derived from an EMBL/GenBank/DDBJ whole genome shotgun (WGS) entry which is preliminary data.</text>
</comment>
<name>A0ABT3RT30_9BACT</name>
<reference evidence="2 3" key="1">
    <citation type="submission" date="2022-11" db="EMBL/GenBank/DDBJ databases">
        <title>The characterization of three novel Bacteroidetes species and genomic analysis of their roles in tidal elemental geochemical cycles.</title>
        <authorList>
            <person name="Ma K."/>
        </authorList>
    </citation>
    <scope>NUCLEOTIDE SEQUENCE [LARGE SCALE GENOMIC DNA]</scope>
    <source>
        <strain evidence="2 3">M17</strain>
    </source>
</reference>
<evidence type="ECO:0000313" key="3">
    <source>
        <dbReference type="Proteomes" id="UP001209885"/>
    </source>
</evidence>
<feature type="chain" id="PRO_5046114391" evidence="1">
    <location>
        <begin position="20"/>
        <end position="302"/>
    </location>
</feature>
<dbReference type="EMBL" id="JAPFQN010000006">
    <property type="protein sequence ID" value="MCX2744935.1"/>
    <property type="molecule type" value="Genomic_DNA"/>
</dbReference>
<organism evidence="2 3">
    <name type="scientific">Mangrovivirga halotolerans</name>
    <dbReference type="NCBI Taxonomy" id="2993936"/>
    <lineage>
        <taxon>Bacteria</taxon>
        <taxon>Pseudomonadati</taxon>
        <taxon>Bacteroidota</taxon>
        <taxon>Cytophagia</taxon>
        <taxon>Cytophagales</taxon>
        <taxon>Mangrovivirgaceae</taxon>
        <taxon>Mangrovivirga</taxon>
    </lineage>
</organism>
<feature type="signal peptide" evidence="1">
    <location>
        <begin position="1"/>
        <end position="19"/>
    </location>
</feature>
<dbReference type="Pfam" id="PF10043">
    <property type="entry name" value="DUF2279"/>
    <property type="match status" value="1"/>
</dbReference>
<evidence type="ECO:0000256" key="1">
    <source>
        <dbReference type="SAM" id="SignalP"/>
    </source>
</evidence>
<dbReference type="Proteomes" id="UP001209885">
    <property type="component" value="Unassembled WGS sequence"/>
</dbReference>
<keyword evidence="1" id="KW-0732">Signal</keyword>
<gene>
    <name evidence="2" type="ORF">OO013_13715</name>
</gene>
<dbReference type="RefSeq" id="WP_266057469.1">
    <property type="nucleotide sequence ID" value="NZ_JAPFQN010000006.1"/>
</dbReference>
<sequence length="302" mass="35035">MKRFLLIICFLTFSISCFGQHQLSESYPDTINKKRLIKTIGVETGTYLAGLSFLQFIWYKDHERVPFHYYDDSKGYLQMDKAGHAFGAYRYSYSAYYALRMAGVNKKKALIYGGPVGLVFQTPIEVFDGMYEGWGFSWYDMIANTAGAAIFTAQEALFDEQIVLMKFSYSPSIYPDYHPTLGETHLQRFFMDYNGHTYWLSGNIKKLTGIKKVPDWLNIAFGYSANGMIYEFDNPTYYQGEPFPDFVRHRQFLISLDVDFSRIRTNKKWVRGLLTALNLIKVPFPALEFNKVDGVKFNPVYF</sequence>
<dbReference type="InterPro" id="IPR018736">
    <property type="entry name" value="DUF2279_periplasmic_lipo"/>
</dbReference>